<evidence type="ECO:0000256" key="1">
    <source>
        <dbReference type="SAM" id="MobiDB-lite"/>
    </source>
</evidence>
<name>A0A2H1IVN1_BRELN</name>
<dbReference type="AlphaFoldDB" id="A0A2H1IVN1"/>
<protein>
    <recommendedName>
        <fullName evidence="3">DUF4350 domain-containing protein</fullName>
    </recommendedName>
</protein>
<dbReference type="Pfam" id="PF14258">
    <property type="entry name" value="DUF4350"/>
    <property type="match status" value="1"/>
</dbReference>
<dbReference type="OrthoDB" id="5241668at2"/>
<feature type="transmembrane region" description="Helical" evidence="2">
    <location>
        <begin position="289"/>
        <end position="309"/>
    </location>
</feature>
<accession>A0A2H1IVN1</accession>
<feature type="transmembrane region" description="Helical" evidence="2">
    <location>
        <begin position="27"/>
        <end position="47"/>
    </location>
</feature>
<evidence type="ECO:0000313" key="5">
    <source>
        <dbReference type="Proteomes" id="UP000234498"/>
    </source>
</evidence>
<organism evidence="4 5">
    <name type="scientific">Brevibacterium linens</name>
    <dbReference type="NCBI Taxonomy" id="1703"/>
    <lineage>
        <taxon>Bacteria</taxon>
        <taxon>Bacillati</taxon>
        <taxon>Actinomycetota</taxon>
        <taxon>Actinomycetes</taxon>
        <taxon>Micrococcales</taxon>
        <taxon>Brevibacteriaceae</taxon>
        <taxon>Brevibacterium</taxon>
    </lineage>
</organism>
<feature type="region of interest" description="Disordered" evidence="1">
    <location>
        <begin position="157"/>
        <end position="186"/>
    </location>
</feature>
<sequence>MSAQLDVAARGTRSTARIPLRARLRSASVWIVAAFVILITVIALVLLTGDDESAEPLHYDSTERTGMKALVETLRDHEVDVTTTEDQEQARTAAARPDTTLLIPTNTAALSPGDIDGLQYALRTHDNRLVLVDPGPTISEFTDRITVNDNLSPLANPDATSPAACDSPPARSAGAVTTGETEYAETTKGTDGITACYPFTGPGVDEIDGAEVAPGSARGQFVTDTGSSAPLTVLGNRNWVTNEHIDDEGNASLVLSQLSQTQNLVVYYPTFGGSGQQQTPPSTIDFVPGWFLAGVLWLVPCLVVLLLVIGRRFGPLALEHLPVIVPAVETVHGRAALSSRSHDRDGALHTLRTGALLRIGRRLSLGPDARTPDILARIAAATGADPGRLHHVFVSASAHTDAELTDLVHQLTQIESEIP</sequence>
<reference evidence="4 5" key="1">
    <citation type="submission" date="2017-03" db="EMBL/GenBank/DDBJ databases">
        <authorList>
            <person name="Afonso C.L."/>
            <person name="Miller P.J."/>
            <person name="Scott M.A."/>
            <person name="Spackman E."/>
            <person name="Goraichik I."/>
            <person name="Dimitrov K.M."/>
            <person name="Suarez D.L."/>
            <person name="Swayne D.E."/>
        </authorList>
    </citation>
    <scope>NUCLEOTIDE SEQUENCE [LARGE SCALE GENOMIC DNA]</scope>
    <source>
        <strain evidence="4 5">Mu101</strain>
    </source>
</reference>
<keyword evidence="2" id="KW-0812">Transmembrane</keyword>
<dbReference type="RefSeq" id="WP_101594794.1">
    <property type="nucleotide sequence ID" value="NZ_FXZA01000007.1"/>
</dbReference>
<feature type="domain" description="DUF4350" evidence="3">
    <location>
        <begin position="60"/>
        <end position="256"/>
    </location>
</feature>
<dbReference type="InterPro" id="IPR025646">
    <property type="entry name" value="DUF4350"/>
</dbReference>
<gene>
    <name evidence="4" type="ORF">BLIN101_01636</name>
</gene>
<proteinExistence type="predicted"/>
<dbReference type="EMBL" id="FXZA01000007">
    <property type="protein sequence ID" value="SMX79287.1"/>
    <property type="molecule type" value="Genomic_DNA"/>
</dbReference>
<keyword evidence="2" id="KW-1133">Transmembrane helix</keyword>
<dbReference type="Proteomes" id="UP000234498">
    <property type="component" value="Unassembled WGS sequence"/>
</dbReference>
<evidence type="ECO:0000313" key="4">
    <source>
        <dbReference type="EMBL" id="SMX79287.1"/>
    </source>
</evidence>
<evidence type="ECO:0000259" key="3">
    <source>
        <dbReference type="Pfam" id="PF14258"/>
    </source>
</evidence>
<keyword evidence="2" id="KW-0472">Membrane</keyword>
<evidence type="ECO:0000256" key="2">
    <source>
        <dbReference type="SAM" id="Phobius"/>
    </source>
</evidence>